<dbReference type="InterPro" id="IPR001304">
    <property type="entry name" value="C-type_lectin-like"/>
</dbReference>
<dbReference type="InterPro" id="IPR050111">
    <property type="entry name" value="C-type_lectin/snaclec_domain"/>
</dbReference>
<dbReference type="InterPro" id="IPR016186">
    <property type="entry name" value="C-type_lectin-like/link_sf"/>
</dbReference>
<dbReference type="Gene3D" id="3.10.100.10">
    <property type="entry name" value="Mannose-Binding Protein A, subunit A"/>
    <property type="match status" value="1"/>
</dbReference>
<dbReference type="AlphaFoldDB" id="A0A8W8K9W8"/>
<dbReference type="Pfam" id="PF00059">
    <property type="entry name" value="Lectin_C"/>
    <property type="match status" value="1"/>
</dbReference>
<proteinExistence type="predicted"/>
<reference evidence="4" key="1">
    <citation type="submission" date="2022-08" db="UniProtKB">
        <authorList>
            <consortium name="EnsemblMetazoa"/>
        </authorList>
    </citation>
    <scope>IDENTIFICATION</scope>
    <source>
        <strain evidence="4">05x7-T-G4-1.051#20</strain>
    </source>
</reference>
<dbReference type="Proteomes" id="UP000005408">
    <property type="component" value="Unassembled WGS sequence"/>
</dbReference>
<keyword evidence="1" id="KW-1015">Disulfide bond</keyword>
<dbReference type="EnsemblMetazoa" id="G22288.6">
    <property type="protein sequence ID" value="G22288.6:cds"/>
    <property type="gene ID" value="G22288"/>
</dbReference>
<evidence type="ECO:0000256" key="2">
    <source>
        <dbReference type="SAM" id="SignalP"/>
    </source>
</evidence>
<dbReference type="SUPFAM" id="SSF56436">
    <property type="entry name" value="C-type lectin-like"/>
    <property type="match status" value="1"/>
</dbReference>
<keyword evidence="5" id="KW-1185">Reference proteome</keyword>
<dbReference type="PANTHER" id="PTHR22803">
    <property type="entry name" value="MANNOSE, PHOSPHOLIPASE, LECTIN RECEPTOR RELATED"/>
    <property type="match status" value="1"/>
</dbReference>
<keyword evidence="2" id="KW-0732">Signal</keyword>
<dbReference type="CDD" id="cd00037">
    <property type="entry name" value="CLECT"/>
    <property type="match status" value="1"/>
</dbReference>
<dbReference type="PROSITE" id="PS00615">
    <property type="entry name" value="C_TYPE_LECTIN_1"/>
    <property type="match status" value="1"/>
</dbReference>
<dbReference type="InterPro" id="IPR018378">
    <property type="entry name" value="C-type_lectin_CS"/>
</dbReference>
<protein>
    <recommendedName>
        <fullName evidence="3">C-type lectin domain-containing protein</fullName>
    </recommendedName>
</protein>
<feature type="chain" id="PRO_5036460456" description="C-type lectin domain-containing protein" evidence="2">
    <location>
        <begin position="21"/>
        <end position="222"/>
    </location>
</feature>
<dbReference type="OrthoDB" id="6052692at2759"/>
<feature type="signal peptide" evidence="2">
    <location>
        <begin position="1"/>
        <end position="20"/>
    </location>
</feature>
<name>A0A8W8K9W8_MAGGI</name>
<feature type="domain" description="C-type lectin" evidence="3">
    <location>
        <begin position="93"/>
        <end position="217"/>
    </location>
</feature>
<dbReference type="PROSITE" id="PS50041">
    <property type="entry name" value="C_TYPE_LECTIN_2"/>
    <property type="match status" value="1"/>
</dbReference>
<accession>A0A8W8K9W8</accession>
<evidence type="ECO:0000313" key="4">
    <source>
        <dbReference type="EnsemblMetazoa" id="G22288.6:cds"/>
    </source>
</evidence>
<evidence type="ECO:0000313" key="5">
    <source>
        <dbReference type="Proteomes" id="UP000005408"/>
    </source>
</evidence>
<sequence length="222" mass="25762">MLRNRYIGVTLLAALGLAVSQQLYSREIADDDEVLRIQNQLRRELIAIKDKEADLAKTVLRNQDEIYQLKRELVAIKARFPKQHSCPPHWTSFGTSCYLVVKEKKMHEDAAMHCIRYGSKLVEIETAEENEFIRNNLLRTSDDNPKFWTGGTDADVEGNWIWSMTGKPFTTFESWKTGEPNNDDLRGKEEHCLEFIRTLSKPWNDSVCNLTKPFICEKNAFY</sequence>
<dbReference type="SMART" id="SM00034">
    <property type="entry name" value="CLECT"/>
    <property type="match status" value="1"/>
</dbReference>
<evidence type="ECO:0000259" key="3">
    <source>
        <dbReference type="PROSITE" id="PS50041"/>
    </source>
</evidence>
<evidence type="ECO:0000256" key="1">
    <source>
        <dbReference type="ARBA" id="ARBA00023157"/>
    </source>
</evidence>
<dbReference type="InterPro" id="IPR016187">
    <property type="entry name" value="CTDL_fold"/>
</dbReference>
<dbReference type="OMA" id="CKMTATE"/>
<organism evidence="4 5">
    <name type="scientific">Magallana gigas</name>
    <name type="common">Pacific oyster</name>
    <name type="synonym">Crassostrea gigas</name>
    <dbReference type="NCBI Taxonomy" id="29159"/>
    <lineage>
        <taxon>Eukaryota</taxon>
        <taxon>Metazoa</taxon>
        <taxon>Spiralia</taxon>
        <taxon>Lophotrochozoa</taxon>
        <taxon>Mollusca</taxon>
        <taxon>Bivalvia</taxon>
        <taxon>Autobranchia</taxon>
        <taxon>Pteriomorphia</taxon>
        <taxon>Ostreida</taxon>
        <taxon>Ostreoidea</taxon>
        <taxon>Ostreidae</taxon>
        <taxon>Magallana</taxon>
    </lineage>
</organism>